<dbReference type="SMART" id="SM01208">
    <property type="entry name" value="G5"/>
    <property type="match status" value="1"/>
</dbReference>
<dbReference type="InterPro" id="IPR011098">
    <property type="entry name" value="G5_dom"/>
</dbReference>
<comment type="similarity">
    <text evidence="1">Belongs to the transglycosylase family. Rpf subfamily.</text>
</comment>
<dbReference type="InterPro" id="IPR007137">
    <property type="entry name" value="DUF348"/>
</dbReference>
<name>A0A2W5IC20_9ACTN</name>
<reference evidence="5 6" key="1">
    <citation type="submission" date="2017-08" db="EMBL/GenBank/DDBJ databases">
        <title>Infants hospitalized years apart are colonized by the same room-sourced microbial strains.</title>
        <authorList>
            <person name="Brooks B."/>
            <person name="Olm M.R."/>
            <person name="Firek B.A."/>
            <person name="Baker R."/>
            <person name="Thomas B.C."/>
            <person name="Morowitz M.J."/>
            <person name="Banfield J.F."/>
        </authorList>
    </citation>
    <scope>NUCLEOTIDE SEQUENCE [LARGE SCALE GENOMIC DNA]</scope>
    <source>
        <strain evidence="5">S2_006_000_R1_57</strain>
    </source>
</reference>
<evidence type="ECO:0000313" key="6">
    <source>
        <dbReference type="Proteomes" id="UP000248606"/>
    </source>
</evidence>
<dbReference type="Proteomes" id="UP000248606">
    <property type="component" value="Unassembled WGS sequence"/>
</dbReference>
<dbReference type="PROSITE" id="PS51109">
    <property type="entry name" value="G5"/>
    <property type="match status" value="1"/>
</dbReference>
<dbReference type="Gene3D" id="2.20.230.10">
    <property type="entry name" value="Resuscitation-promoting factor rpfb"/>
    <property type="match status" value="1"/>
</dbReference>
<dbReference type="EMBL" id="QFOZ01000001">
    <property type="protein sequence ID" value="PZP89661.1"/>
    <property type="molecule type" value="Genomic_DNA"/>
</dbReference>
<evidence type="ECO:0000313" key="5">
    <source>
        <dbReference type="EMBL" id="PZP89661.1"/>
    </source>
</evidence>
<keyword evidence="3" id="KW-0378">Hydrolase</keyword>
<dbReference type="Pfam" id="PF07501">
    <property type="entry name" value="G5"/>
    <property type="match status" value="1"/>
</dbReference>
<evidence type="ECO:0000259" key="4">
    <source>
        <dbReference type="PROSITE" id="PS51109"/>
    </source>
</evidence>
<dbReference type="Gene3D" id="1.10.530.10">
    <property type="match status" value="1"/>
</dbReference>
<proteinExistence type="inferred from homology"/>
<accession>A0A2W5IC20</accession>
<organism evidence="5 6">
    <name type="scientific">Lawsonella clevelandensis</name>
    <dbReference type="NCBI Taxonomy" id="1528099"/>
    <lineage>
        <taxon>Bacteria</taxon>
        <taxon>Bacillati</taxon>
        <taxon>Actinomycetota</taxon>
        <taxon>Actinomycetes</taxon>
        <taxon>Mycobacteriales</taxon>
        <taxon>Lawsonellaceae</taxon>
        <taxon>Lawsonella</taxon>
    </lineage>
</organism>
<protein>
    <submittedName>
        <fullName evidence="5">Resuscitation-promoting factor</fullName>
    </submittedName>
</protein>
<gene>
    <name evidence="5" type="ORF">DI579_00310</name>
</gene>
<dbReference type="AlphaFoldDB" id="A0A2W5IC20"/>
<sequence>MLPRRSVMSDTGQHRASSRRVQPVWRILLAVALVAVTISAGVSMAYHRSITLIVDGEKSTVNTYSHTVKDILAAQGYTVAPGDLVKPSSDTRVAGNDTITYQKQRPFNLEIQTGNKENEKVEKISIKTTAYTVEDAIKEVKNFNPSYGLNVSTEKRIPTSGLTVKAIKPQTVWLSDLGNKPMCVKVGAFTVREALEKLGTPLRNSDEVTPSRNATVTPNMKIRVIRHGDMVRERVVSLKPTERIIKDPTHLQGIRIVIKHGKPGKAVLTERLVFDKHGKVIKRILIKRIVTDKPGKATVKVGSQQIDKIWDRLAQCEAGGNWGINNGNGFFGGLQFTQGTWEAHGGRAYAPRADLATREQQIAVAEKVRDSQGWGAWPACTAGMGLR</sequence>
<comment type="caution">
    <text evidence="5">The sequence shown here is derived from an EMBL/GenBank/DDBJ whole genome shotgun (WGS) entry which is preliminary data.</text>
</comment>
<dbReference type="Pfam" id="PF06737">
    <property type="entry name" value="Transglycosylas"/>
    <property type="match status" value="1"/>
</dbReference>
<dbReference type="GO" id="GO:0016787">
    <property type="term" value="F:hydrolase activity"/>
    <property type="evidence" value="ECO:0007669"/>
    <property type="project" value="UniProtKB-KW"/>
</dbReference>
<evidence type="ECO:0000256" key="1">
    <source>
        <dbReference type="ARBA" id="ARBA00010830"/>
    </source>
</evidence>
<dbReference type="InterPro" id="IPR010618">
    <property type="entry name" value="RPF"/>
</dbReference>
<keyword evidence="2" id="KW-0732">Signal</keyword>
<dbReference type="SUPFAM" id="SSF53955">
    <property type="entry name" value="Lysozyme-like"/>
    <property type="match status" value="1"/>
</dbReference>
<feature type="domain" description="G5" evidence="4">
    <location>
        <begin position="224"/>
        <end position="305"/>
    </location>
</feature>
<evidence type="ECO:0000256" key="3">
    <source>
        <dbReference type="ARBA" id="ARBA00022801"/>
    </source>
</evidence>
<evidence type="ECO:0000256" key="2">
    <source>
        <dbReference type="ARBA" id="ARBA00022729"/>
    </source>
</evidence>
<dbReference type="Pfam" id="PF03990">
    <property type="entry name" value="DUF348"/>
    <property type="match status" value="2"/>
</dbReference>
<dbReference type="InterPro" id="IPR023346">
    <property type="entry name" value="Lysozyme-like_dom_sf"/>
</dbReference>
<dbReference type="CDD" id="cd13925">
    <property type="entry name" value="RPF"/>
    <property type="match status" value="1"/>
</dbReference>